<gene>
    <name evidence="1" type="ORF">M3X98_06260</name>
</gene>
<comment type="caution">
    <text evidence="1">The sequence shown here is derived from an EMBL/GenBank/DDBJ whole genome shotgun (WGS) entry which is preliminary data.</text>
</comment>
<dbReference type="EMBL" id="JAMWMK010000007">
    <property type="protein sequence ID" value="MDC4247657.1"/>
    <property type="molecule type" value="Genomic_DNA"/>
</dbReference>
<accession>A0A9X3XTF8</accession>
<protein>
    <submittedName>
        <fullName evidence="1">Uncharacterized protein</fullName>
    </submittedName>
</protein>
<name>A0A9X3XTF8_ENTFC</name>
<reference evidence="1" key="1">
    <citation type="submission" date="2022-05" db="EMBL/GenBank/DDBJ databases">
        <title>Draft genome sequences of Clostridium perfringens strains isolated from Peru.</title>
        <authorList>
            <person name="Hurtado R."/>
            <person name="Lima L."/>
            <person name="Sousa T."/>
            <person name="Jaiswal A.K."/>
            <person name="Tiwari S."/>
            <person name="Maturrano L."/>
            <person name="Brenig B."/>
            <person name="Azevedo V."/>
        </authorList>
    </citation>
    <scope>NUCLEOTIDE SEQUENCE</scope>
    <source>
        <strain evidence="1">CP4</strain>
    </source>
</reference>
<dbReference type="AlphaFoldDB" id="A0A9X3XTF8"/>
<proteinExistence type="predicted"/>
<dbReference type="Proteomes" id="UP001141166">
    <property type="component" value="Unassembled WGS sequence"/>
</dbReference>
<evidence type="ECO:0000313" key="1">
    <source>
        <dbReference type="EMBL" id="MDC4247657.1"/>
    </source>
</evidence>
<evidence type="ECO:0000313" key="2">
    <source>
        <dbReference type="Proteomes" id="UP001141166"/>
    </source>
</evidence>
<organism evidence="1 2">
    <name type="scientific">Enterococcus faecium</name>
    <name type="common">Streptococcus faecium</name>
    <dbReference type="NCBI Taxonomy" id="1352"/>
    <lineage>
        <taxon>Bacteria</taxon>
        <taxon>Bacillati</taxon>
        <taxon>Bacillota</taxon>
        <taxon>Bacilli</taxon>
        <taxon>Lactobacillales</taxon>
        <taxon>Enterococcaceae</taxon>
        <taxon>Enterococcus</taxon>
    </lineage>
</organism>
<dbReference type="RefSeq" id="WP_272471372.1">
    <property type="nucleotide sequence ID" value="NZ_JAMWMK010000007.1"/>
</dbReference>
<sequence length="109" mass="12961">MIMTEEQAITWDIRAIYSPEIFEQWLNAMTKRKAVFVELMHIKDYDGKSDLVLSVYCAETQEELEESDPEFWFSYNVLENEFWSFVAVAANSPVTFDTEFFFEQLYLRG</sequence>